<protein>
    <recommendedName>
        <fullName evidence="3">Leucine-rich repeat domain-containing protein</fullName>
    </recommendedName>
</protein>
<evidence type="ECO:0000313" key="1">
    <source>
        <dbReference type="EMBL" id="GCD95801.1"/>
    </source>
</evidence>
<comment type="caution">
    <text evidence="1">The sequence shown here is derived from an EMBL/GenBank/DDBJ whole genome shotgun (WGS) entry which is preliminary data.</text>
</comment>
<dbReference type="OrthoDB" id="9781345at2"/>
<evidence type="ECO:0000313" key="2">
    <source>
        <dbReference type="Proteomes" id="UP000286931"/>
    </source>
</evidence>
<dbReference type="SUPFAM" id="SSF52047">
    <property type="entry name" value="RNI-like"/>
    <property type="match status" value="1"/>
</dbReference>
<reference evidence="1 2" key="1">
    <citation type="submission" date="2018-12" db="EMBL/GenBank/DDBJ databases">
        <title>Draft genome sequence of Embleya hyalina NBRC 13850T.</title>
        <authorList>
            <person name="Komaki H."/>
            <person name="Hosoyama A."/>
            <person name="Kimura A."/>
            <person name="Ichikawa N."/>
            <person name="Tamura T."/>
        </authorList>
    </citation>
    <scope>NUCLEOTIDE SEQUENCE [LARGE SCALE GENOMIC DNA]</scope>
    <source>
        <strain evidence="1 2">NBRC 13850</strain>
    </source>
</reference>
<dbReference type="InterPro" id="IPR047722">
    <property type="entry name" value="STM4015-like"/>
</dbReference>
<evidence type="ECO:0008006" key="3">
    <source>
        <dbReference type="Google" id="ProtNLM"/>
    </source>
</evidence>
<dbReference type="InterPro" id="IPR032675">
    <property type="entry name" value="LRR_dom_sf"/>
</dbReference>
<keyword evidence="2" id="KW-1185">Reference proteome</keyword>
<accession>A0A401YMI2</accession>
<sequence>MSNYDGDERFAGLPIAELNPMVNPKATRADNAAARNAKPLPAAADAAWRLRIEGYPSSEKFTEHVARFLDTVDTTLVTAVLVGMWEPGEDSKEAVRSLVDAADRLPALRHLYFGDITPEENEISWILQSDITPLFEAFPRLETLIVQGGQDLVLEPVRHESLRHLEFRTGGLPARVVRAVGASTFPALRTLELWLGTDEYGGDATVRDIEGILRAGGLPALTRLGLMNSEIQDEVAAAVSASPVLGRLTELDLSMGALGNEGAEALLIGQPLGHLRVLNLSHHFITPAMRERLTAALSAPGLALDLGDPQQADDDGEEAWRYIAVAE</sequence>
<dbReference type="EMBL" id="BIFH01000018">
    <property type="protein sequence ID" value="GCD95801.1"/>
    <property type="molecule type" value="Genomic_DNA"/>
</dbReference>
<dbReference type="Gene3D" id="3.80.10.10">
    <property type="entry name" value="Ribonuclease Inhibitor"/>
    <property type="match status" value="1"/>
</dbReference>
<dbReference type="NCBIfam" id="NF038076">
    <property type="entry name" value="fam_STM4015"/>
    <property type="match status" value="1"/>
</dbReference>
<name>A0A401YMI2_9ACTN</name>
<gene>
    <name evidence="1" type="ORF">EHYA_03484</name>
</gene>
<proteinExistence type="predicted"/>
<dbReference type="AlphaFoldDB" id="A0A401YMI2"/>
<dbReference type="Pfam" id="PF13516">
    <property type="entry name" value="LRR_6"/>
    <property type="match status" value="1"/>
</dbReference>
<dbReference type="RefSeq" id="WP_126637885.1">
    <property type="nucleotide sequence ID" value="NZ_BIFH01000018.1"/>
</dbReference>
<dbReference type="InterPro" id="IPR001611">
    <property type="entry name" value="Leu-rich_rpt"/>
</dbReference>
<dbReference type="Proteomes" id="UP000286931">
    <property type="component" value="Unassembled WGS sequence"/>
</dbReference>
<organism evidence="1 2">
    <name type="scientific">Embleya hyalina</name>
    <dbReference type="NCBI Taxonomy" id="516124"/>
    <lineage>
        <taxon>Bacteria</taxon>
        <taxon>Bacillati</taxon>
        <taxon>Actinomycetota</taxon>
        <taxon>Actinomycetes</taxon>
        <taxon>Kitasatosporales</taxon>
        <taxon>Streptomycetaceae</taxon>
        <taxon>Embleya</taxon>
    </lineage>
</organism>